<reference evidence="20" key="1">
    <citation type="journal article" date="2017" name="Hydrobiologia">
        <title>Next-generation sequencing of Dreissena polymorpha transcriptome sheds light on its mitochondrial DNA.</title>
        <authorList>
            <person name="Soroka M."/>
            <person name="Rymaszewska A."/>
            <person name="Sanko T."/>
            <person name="Przylucka A."/>
            <person name="Lubosny M."/>
            <person name="Smietanka B."/>
            <person name="Burzynski A."/>
        </authorList>
    </citation>
    <scope>NUCLEOTIDE SEQUENCE</scope>
</reference>
<evidence type="ECO:0000256" key="16">
    <source>
        <dbReference type="ARBA" id="ARBA00031028"/>
    </source>
</evidence>
<evidence type="ECO:0000256" key="6">
    <source>
        <dbReference type="ARBA" id="ARBA00022660"/>
    </source>
</evidence>
<feature type="domain" description="NADH:quinone oxidoreductase/Mrp antiporter transmembrane" evidence="19">
    <location>
        <begin position="36"/>
        <end position="298"/>
    </location>
</feature>
<evidence type="ECO:0000256" key="11">
    <source>
        <dbReference type="ARBA" id="ARBA00022989"/>
    </source>
</evidence>
<comment type="subcellular location">
    <subcellularLocation>
        <location evidence="1">Mitochondrion inner membrane</location>
        <topology evidence="1">Multi-pass membrane protein</topology>
    </subcellularLocation>
</comment>
<dbReference type="GO" id="GO:0008137">
    <property type="term" value="F:NADH dehydrogenase (ubiquinone) activity"/>
    <property type="evidence" value="ECO:0007669"/>
    <property type="project" value="UniProtKB-EC"/>
</dbReference>
<evidence type="ECO:0000256" key="9">
    <source>
        <dbReference type="ARBA" id="ARBA00022967"/>
    </source>
</evidence>
<dbReference type="GO" id="GO:0005743">
    <property type="term" value="C:mitochondrial inner membrane"/>
    <property type="evidence" value="ECO:0007669"/>
    <property type="project" value="UniProtKB-SubCell"/>
</dbReference>
<evidence type="ECO:0000256" key="17">
    <source>
        <dbReference type="ARBA" id="ARBA00049551"/>
    </source>
</evidence>
<evidence type="ECO:0000259" key="19">
    <source>
        <dbReference type="Pfam" id="PF00361"/>
    </source>
</evidence>
<feature type="transmembrane region" description="Helical" evidence="18">
    <location>
        <begin position="343"/>
        <end position="367"/>
    </location>
</feature>
<geneLocation type="mitochondrion" evidence="20"/>
<keyword evidence="6" id="KW-0679">Respiratory chain</keyword>
<comment type="catalytic activity">
    <reaction evidence="17">
        <text>a ubiquinone + NADH + 5 H(+)(in) = a ubiquinol + NAD(+) + 4 H(+)(out)</text>
        <dbReference type="Rhea" id="RHEA:29091"/>
        <dbReference type="Rhea" id="RHEA-COMP:9565"/>
        <dbReference type="Rhea" id="RHEA-COMP:9566"/>
        <dbReference type="ChEBI" id="CHEBI:15378"/>
        <dbReference type="ChEBI" id="CHEBI:16389"/>
        <dbReference type="ChEBI" id="CHEBI:17976"/>
        <dbReference type="ChEBI" id="CHEBI:57540"/>
        <dbReference type="ChEBI" id="CHEBI:57945"/>
        <dbReference type="EC" id="7.1.1.2"/>
    </reaction>
</comment>
<dbReference type="InterPro" id="IPR050175">
    <property type="entry name" value="Complex_I_Subunit_2"/>
</dbReference>
<keyword evidence="7 18" id="KW-0812">Transmembrane</keyword>
<keyword evidence="12" id="KW-0520">NAD</keyword>
<dbReference type="InterPro" id="IPR001750">
    <property type="entry name" value="ND/Mrp_TM"/>
</dbReference>
<keyword evidence="14 20" id="KW-0496">Mitochondrion</keyword>
<keyword evidence="11 18" id="KW-1133">Transmembrane helix</keyword>
<gene>
    <name evidence="20" type="primary">ND2</name>
</gene>
<keyword evidence="5" id="KW-0813">Transport</keyword>
<keyword evidence="13" id="KW-0830">Ubiquinone</keyword>
<evidence type="ECO:0000256" key="14">
    <source>
        <dbReference type="ARBA" id="ARBA00023128"/>
    </source>
</evidence>
<dbReference type="Pfam" id="PF00361">
    <property type="entry name" value="Proton_antipo_M"/>
    <property type="match status" value="1"/>
</dbReference>
<organism evidence="20">
    <name type="scientific">Dreissena polymorpha</name>
    <name type="common">Zebra mussel</name>
    <name type="synonym">Mytilus polymorpha</name>
    <dbReference type="NCBI Taxonomy" id="45954"/>
    <lineage>
        <taxon>Eukaryota</taxon>
        <taxon>Metazoa</taxon>
        <taxon>Spiralia</taxon>
        <taxon>Lophotrochozoa</taxon>
        <taxon>Mollusca</taxon>
        <taxon>Bivalvia</taxon>
        <taxon>Autobranchia</taxon>
        <taxon>Heteroconchia</taxon>
        <taxon>Euheterodonta</taxon>
        <taxon>Imparidentia</taxon>
        <taxon>Neoheterodontei</taxon>
        <taxon>Myida</taxon>
        <taxon>Dreissenoidea</taxon>
        <taxon>Dreissenidae</taxon>
        <taxon>Dreissena</taxon>
    </lineage>
</organism>
<evidence type="ECO:0000256" key="5">
    <source>
        <dbReference type="ARBA" id="ARBA00022448"/>
    </source>
</evidence>
<feature type="transmembrane region" description="Helical" evidence="18">
    <location>
        <begin position="68"/>
        <end position="94"/>
    </location>
</feature>
<feature type="transmembrane region" description="Helical" evidence="18">
    <location>
        <begin position="143"/>
        <end position="171"/>
    </location>
</feature>
<evidence type="ECO:0000256" key="12">
    <source>
        <dbReference type="ARBA" id="ARBA00023027"/>
    </source>
</evidence>
<name>A0A1P8NLW9_DREPO</name>
<feature type="transmembrane region" description="Helical" evidence="18">
    <location>
        <begin position="299"/>
        <end position="322"/>
    </location>
</feature>
<feature type="transmembrane region" description="Helical" evidence="18">
    <location>
        <begin position="191"/>
        <end position="221"/>
    </location>
</feature>
<feature type="transmembrane region" description="Helical" evidence="18">
    <location>
        <begin position="114"/>
        <end position="136"/>
    </location>
</feature>
<evidence type="ECO:0000256" key="8">
    <source>
        <dbReference type="ARBA" id="ARBA00022792"/>
    </source>
</evidence>
<protein>
    <recommendedName>
        <fullName evidence="4">NADH-ubiquinone oxidoreductase chain 2</fullName>
        <ecNumber evidence="3">7.1.1.2</ecNumber>
    </recommendedName>
    <alternativeName>
        <fullName evidence="16">NADH dehydrogenase subunit 2</fullName>
    </alternativeName>
</protein>
<accession>A0A1P8NLW9</accession>
<dbReference type="PANTHER" id="PTHR46552">
    <property type="entry name" value="NADH-UBIQUINONE OXIDOREDUCTASE CHAIN 2"/>
    <property type="match status" value="1"/>
</dbReference>
<feature type="transmembrane region" description="Helical" evidence="18">
    <location>
        <begin position="12"/>
        <end position="32"/>
    </location>
</feature>
<dbReference type="AlphaFoldDB" id="A0A1P8NLW9"/>
<evidence type="ECO:0000256" key="2">
    <source>
        <dbReference type="ARBA" id="ARBA00007012"/>
    </source>
</evidence>
<evidence type="ECO:0000256" key="18">
    <source>
        <dbReference type="SAM" id="Phobius"/>
    </source>
</evidence>
<evidence type="ECO:0000313" key="20">
    <source>
        <dbReference type="EMBL" id="APX39123.1"/>
    </source>
</evidence>
<dbReference type="EMBL" id="KY091877">
    <property type="protein sequence ID" value="APX39123.1"/>
    <property type="molecule type" value="Genomic_DNA"/>
</dbReference>
<keyword evidence="8" id="KW-0999">Mitochondrion inner membrane</keyword>
<evidence type="ECO:0000256" key="15">
    <source>
        <dbReference type="ARBA" id="ARBA00023136"/>
    </source>
</evidence>
<keyword evidence="10" id="KW-0249">Electron transport</keyword>
<dbReference type="GO" id="GO:0006120">
    <property type="term" value="P:mitochondrial electron transport, NADH to ubiquinone"/>
    <property type="evidence" value="ECO:0007669"/>
    <property type="project" value="TreeGrafter"/>
</dbReference>
<feature type="transmembrane region" description="Helical" evidence="18">
    <location>
        <begin position="38"/>
        <end position="56"/>
    </location>
</feature>
<comment type="similarity">
    <text evidence="2">Belongs to the complex I subunit 2 family.</text>
</comment>
<dbReference type="EC" id="7.1.1.2" evidence="3"/>
<evidence type="ECO:0000256" key="10">
    <source>
        <dbReference type="ARBA" id="ARBA00022982"/>
    </source>
</evidence>
<dbReference type="PANTHER" id="PTHR46552:SF1">
    <property type="entry name" value="NADH-UBIQUINONE OXIDOREDUCTASE CHAIN 2"/>
    <property type="match status" value="1"/>
</dbReference>
<evidence type="ECO:0000256" key="7">
    <source>
        <dbReference type="ARBA" id="ARBA00022692"/>
    </source>
</evidence>
<keyword evidence="9" id="KW-1278">Translocase</keyword>
<evidence type="ECO:0000256" key="1">
    <source>
        <dbReference type="ARBA" id="ARBA00004448"/>
    </source>
</evidence>
<keyword evidence="15 18" id="KW-0472">Membrane</keyword>
<sequence length="368" mass="41050">MGCSMLSFQTRFSPAMLVFLLWVMGGVVGVTFSKGVMGVWYMMESMFIGVLALISGGSTEENESAMKYYIFQSIGSLLMFLSLLSIFCSSGFSLHVAYSLFCWGVMVKLGLFPFQFWVPAVLGLCSWSSFFVISWIQKIPSLWLIVMLGVPLSFTGIFEASVWMTVIIGALSGVGVLQYRVLLAFSSLVQTGWFVMLSLCSGVVIFMYMFIYGLTLGIVLVKLNHYNVFSYLDHTNFRDWSGSSWSSEVKKVGLFLDLASLAGIPPFLGSVGKFVGVFYLWSNYYISSIILVLSSLFTFYFYLSMILNFMVGLGLGGMKNFSKFHSKKMNTFWNSSEGLNKDVIFHTLCFLLSSLGGFFLLSLLGFLS</sequence>
<evidence type="ECO:0000256" key="3">
    <source>
        <dbReference type="ARBA" id="ARBA00012944"/>
    </source>
</evidence>
<evidence type="ECO:0000256" key="4">
    <source>
        <dbReference type="ARBA" id="ARBA00021008"/>
    </source>
</evidence>
<proteinExistence type="inferred from homology"/>
<evidence type="ECO:0000256" key="13">
    <source>
        <dbReference type="ARBA" id="ARBA00023075"/>
    </source>
</evidence>